<dbReference type="Pfam" id="PF01812">
    <property type="entry name" value="5-FTHF_cyc-lig"/>
    <property type="match status" value="1"/>
</dbReference>
<evidence type="ECO:0000313" key="6">
    <source>
        <dbReference type="Proteomes" id="UP000631653"/>
    </source>
</evidence>
<dbReference type="PANTHER" id="PTHR23407:SF1">
    <property type="entry name" value="5-FORMYLTETRAHYDROFOLATE CYCLO-LIGASE"/>
    <property type="match status" value="1"/>
</dbReference>
<dbReference type="SUPFAM" id="SSF100950">
    <property type="entry name" value="NagB/RpiA/CoA transferase-like"/>
    <property type="match status" value="1"/>
</dbReference>
<dbReference type="PANTHER" id="PTHR23407">
    <property type="entry name" value="ATPASE INHIBITOR/5-FORMYLTETRAHYDROFOLATE CYCLO-LIGASE"/>
    <property type="match status" value="1"/>
</dbReference>
<evidence type="ECO:0000256" key="3">
    <source>
        <dbReference type="ARBA" id="ARBA00022840"/>
    </source>
</evidence>
<comment type="cofactor">
    <cofactor evidence="4">
        <name>Mg(2+)</name>
        <dbReference type="ChEBI" id="CHEBI:18420"/>
    </cofactor>
</comment>
<organism evidence="5 6">
    <name type="scientific">Acetobacter conturbans</name>
    <dbReference type="NCBI Taxonomy" id="1737472"/>
    <lineage>
        <taxon>Bacteria</taxon>
        <taxon>Pseudomonadati</taxon>
        <taxon>Pseudomonadota</taxon>
        <taxon>Alphaproteobacteria</taxon>
        <taxon>Acetobacterales</taxon>
        <taxon>Acetobacteraceae</taxon>
        <taxon>Acetobacter</taxon>
    </lineage>
</organism>
<evidence type="ECO:0000256" key="1">
    <source>
        <dbReference type="ARBA" id="ARBA00010638"/>
    </source>
</evidence>
<evidence type="ECO:0000256" key="2">
    <source>
        <dbReference type="ARBA" id="ARBA00022741"/>
    </source>
</evidence>
<dbReference type="Gene3D" id="3.40.50.10420">
    <property type="entry name" value="NagB/RpiA/CoA transferase-like"/>
    <property type="match status" value="1"/>
</dbReference>
<keyword evidence="6" id="KW-1185">Reference proteome</keyword>
<keyword evidence="4" id="KW-0479">Metal-binding</keyword>
<dbReference type="EC" id="6.3.3.2" evidence="4"/>
<keyword evidence="2 4" id="KW-0547">Nucleotide-binding</keyword>
<keyword evidence="3 4" id="KW-0067">ATP-binding</keyword>
<dbReference type="InterPro" id="IPR037171">
    <property type="entry name" value="NagB/RpiA_transferase-like"/>
</dbReference>
<gene>
    <name evidence="5" type="ORF">GOB81_06245</name>
</gene>
<evidence type="ECO:0000256" key="4">
    <source>
        <dbReference type="RuleBase" id="RU361279"/>
    </source>
</evidence>
<reference evidence="5 6" key="1">
    <citation type="journal article" date="2020" name="Int. J. Syst. Evol. Microbiol.">
        <title>Novel acetic acid bacteria from cider fermentations: Acetobacter conturbans sp. nov. and Acetobacter fallax sp. nov.</title>
        <authorList>
            <person name="Sombolestani A.S."/>
            <person name="Cleenwerck I."/>
            <person name="Cnockaert M."/>
            <person name="Borremans W."/>
            <person name="Wieme A.D."/>
            <person name="De Vuyst L."/>
            <person name="Vandamme P."/>
        </authorList>
    </citation>
    <scope>NUCLEOTIDE SEQUENCE [LARGE SCALE GENOMIC DNA]</scope>
    <source>
        <strain evidence="5 6">LMG 1627</strain>
    </source>
</reference>
<keyword evidence="4" id="KW-0460">Magnesium</keyword>
<dbReference type="GO" id="GO:0030272">
    <property type="term" value="F:5-formyltetrahydrofolate cyclo-ligase activity"/>
    <property type="evidence" value="ECO:0007669"/>
    <property type="project" value="UniProtKB-EC"/>
</dbReference>
<dbReference type="Proteomes" id="UP000631653">
    <property type="component" value="Unassembled WGS sequence"/>
</dbReference>
<dbReference type="InterPro" id="IPR024185">
    <property type="entry name" value="FTHF_cligase-like_sf"/>
</dbReference>
<name>A0ABX0JY42_9PROT</name>
<comment type="catalytic activity">
    <reaction evidence="4">
        <text>(6S)-5-formyl-5,6,7,8-tetrahydrofolate + ATP = (6R)-5,10-methenyltetrahydrofolate + ADP + phosphate</text>
        <dbReference type="Rhea" id="RHEA:10488"/>
        <dbReference type="ChEBI" id="CHEBI:30616"/>
        <dbReference type="ChEBI" id="CHEBI:43474"/>
        <dbReference type="ChEBI" id="CHEBI:57455"/>
        <dbReference type="ChEBI" id="CHEBI:57457"/>
        <dbReference type="ChEBI" id="CHEBI:456216"/>
        <dbReference type="EC" id="6.3.3.2"/>
    </reaction>
</comment>
<evidence type="ECO:0000313" key="5">
    <source>
        <dbReference type="EMBL" id="NHN88226.1"/>
    </source>
</evidence>
<protein>
    <recommendedName>
        <fullName evidence="4">5-formyltetrahydrofolate cyclo-ligase</fullName>
        <ecNumber evidence="4">6.3.3.2</ecNumber>
    </recommendedName>
</protein>
<proteinExistence type="inferred from homology"/>
<accession>A0ABX0JY42</accession>
<comment type="caution">
    <text evidence="5">The sequence shown here is derived from an EMBL/GenBank/DDBJ whole genome shotgun (WGS) entry which is preliminary data.</text>
</comment>
<dbReference type="PIRSF" id="PIRSF006806">
    <property type="entry name" value="FTHF_cligase"/>
    <property type="match status" value="1"/>
</dbReference>
<keyword evidence="5" id="KW-0436">Ligase</keyword>
<sequence>MTHSGDLPGTVHEKRAIRAAMRDRLVHVPPATSRHLCERLASRLLTETPACIACVWPLPGEVDLRPLCEKLHQHDWRVLIPETPPKGSPLIFRQWRPEAEMKQGRFGTSYPDGPVSVPDVILVPMVAFDRRGYRLGYGGGYYDRTLARLPGSKPVGYAFSAQEVAEVPVGPFDMALPIIITENEDIIRDMSSD</sequence>
<dbReference type="InterPro" id="IPR002698">
    <property type="entry name" value="FTHF_cligase"/>
</dbReference>
<dbReference type="NCBIfam" id="TIGR02727">
    <property type="entry name" value="MTHFS_bact"/>
    <property type="match status" value="1"/>
</dbReference>
<dbReference type="EMBL" id="WOSY01000004">
    <property type="protein sequence ID" value="NHN88226.1"/>
    <property type="molecule type" value="Genomic_DNA"/>
</dbReference>
<comment type="similarity">
    <text evidence="1 4">Belongs to the 5-formyltetrahydrofolate cyclo-ligase family.</text>
</comment>